<dbReference type="PANTHER" id="PTHR10039">
    <property type="entry name" value="AMELOGENIN"/>
    <property type="match status" value="1"/>
</dbReference>
<evidence type="ECO:0000313" key="3">
    <source>
        <dbReference type="EMBL" id="RXW13504.1"/>
    </source>
</evidence>
<keyword evidence="1" id="KW-0677">Repeat</keyword>
<dbReference type="InterPro" id="IPR027417">
    <property type="entry name" value="P-loop_NTPase"/>
</dbReference>
<keyword evidence="4" id="KW-1185">Reference proteome</keyword>
<accession>A0A4Q2D581</accession>
<dbReference type="EMBL" id="SDEE01000896">
    <property type="protein sequence ID" value="RXW13504.1"/>
    <property type="molecule type" value="Genomic_DNA"/>
</dbReference>
<evidence type="ECO:0000313" key="4">
    <source>
        <dbReference type="Proteomes" id="UP000290288"/>
    </source>
</evidence>
<protein>
    <recommendedName>
        <fullName evidence="2">Nephrocystin 3-like N-terminal domain-containing protein</fullName>
    </recommendedName>
</protein>
<evidence type="ECO:0000256" key="1">
    <source>
        <dbReference type="ARBA" id="ARBA00022737"/>
    </source>
</evidence>
<dbReference type="OrthoDB" id="443402at2759"/>
<sequence length="507" mass="56518">MYDSAERCDAPKCDPETRVAVLDDLYSWIEHGDVENPRKMKWITGPAGTGKTAVMGSLTQRCKSNGFPAATFFFSSMGSIGRRRKTACVTTIAYQLVQDHPDLKDAVAAAVEADPIVFKKNLHVQMETLVLAPLRAVASGLGAVLRGVIVVDGLDECETDQNPDDTRRKAQDQLEILQVLQTASLDPSFPFRILVASRPERVFRDFFDPVQNPACFDQRLDLHQHYNADSDIALFLEAQFSRIRRCYNLPLSWPPPGTIETLVEKASGQFIYAATVIRFLDKGHRSPKASLDAILKMEAKVTVNPLDQLDALYTHVLESSPDPPLSVLWIHSIQSLTSGLRSDAPNLKLLLQTDPEDSEAEHLLGNLHSLILIPPPSQEARTLYHFYHKSLFDFLGDPGRCGKLFVKNSEIQGFIWNGFVRACTRGCDNKFSYPLVSLNFLASLPYYVFNGYVGSVFLNPDAVPTPAGADWWASLAVALRWNPSLWQIFSNVHISVRAALNLFRTLN</sequence>
<evidence type="ECO:0000259" key="2">
    <source>
        <dbReference type="Pfam" id="PF24883"/>
    </source>
</evidence>
<dbReference type="PANTHER" id="PTHR10039:SF14">
    <property type="entry name" value="NACHT DOMAIN-CONTAINING PROTEIN"/>
    <property type="match status" value="1"/>
</dbReference>
<proteinExistence type="predicted"/>
<dbReference type="Pfam" id="PF24883">
    <property type="entry name" value="NPHP3_N"/>
    <property type="match status" value="1"/>
</dbReference>
<dbReference type="InterPro" id="IPR056884">
    <property type="entry name" value="NPHP3-like_N"/>
</dbReference>
<dbReference type="SUPFAM" id="SSF52540">
    <property type="entry name" value="P-loop containing nucleoside triphosphate hydrolases"/>
    <property type="match status" value="1"/>
</dbReference>
<dbReference type="AlphaFoldDB" id="A0A4Q2D581"/>
<dbReference type="Gene3D" id="3.40.50.300">
    <property type="entry name" value="P-loop containing nucleotide triphosphate hydrolases"/>
    <property type="match status" value="1"/>
</dbReference>
<feature type="domain" description="Nephrocystin 3-like N-terminal" evidence="2">
    <location>
        <begin position="36"/>
        <end position="198"/>
    </location>
</feature>
<gene>
    <name evidence="3" type="ORF">EST38_g12352</name>
</gene>
<dbReference type="Proteomes" id="UP000290288">
    <property type="component" value="Unassembled WGS sequence"/>
</dbReference>
<organism evidence="3 4">
    <name type="scientific">Candolleomyces aberdarensis</name>
    <dbReference type="NCBI Taxonomy" id="2316362"/>
    <lineage>
        <taxon>Eukaryota</taxon>
        <taxon>Fungi</taxon>
        <taxon>Dikarya</taxon>
        <taxon>Basidiomycota</taxon>
        <taxon>Agaricomycotina</taxon>
        <taxon>Agaricomycetes</taxon>
        <taxon>Agaricomycetidae</taxon>
        <taxon>Agaricales</taxon>
        <taxon>Agaricineae</taxon>
        <taxon>Psathyrellaceae</taxon>
        <taxon>Candolleomyces</taxon>
    </lineage>
</organism>
<name>A0A4Q2D581_9AGAR</name>
<dbReference type="STRING" id="2316362.A0A4Q2D581"/>
<reference evidence="3 4" key="1">
    <citation type="submission" date="2019-01" db="EMBL/GenBank/DDBJ databases">
        <title>Draft genome sequence of Psathyrella aberdarensis IHI B618.</title>
        <authorList>
            <person name="Buettner E."/>
            <person name="Kellner H."/>
        </authorList>
    </citation>
    <scope>NUCLEOTIDE SEQUENCE [LARGE SCALE GENOMIC DNA]</scope>
    <source>
        <strain evidence="3 4">IHI B618</strain>
    </source>
</reference>
<comment type="caution">
    <text evidence="3">The sequence shown here is derived from an EMBL/GenBank/DDBJ whole genome shotgun (WGS) entry which is preliminary data.</text>
</comment>